<keyword evidence="2" id="KW-1185">Reference proteome</keyword>
<dbReference type="EMBL" id="MUZR01000002">
    <property type="protein sequence ID" value="OOC11524.1"/>
    <property type="molecule type" value="Genomic_DNA"/>
</dbReference>
<protein>
    <recommendedName>
        <fullName evidence="3">Right handed beta helix domain-containing protein</fullName>
    </recommendedName>
</protein>
<evidence type="ECO:0000313" key="1">
    <source>
        <dbReference type="EMBL" id="OOC11524.1"/>
    </source>
</evidence>
<dbReference type="OrthoDB" id="5751322at2"/>
<dbReference type="AlphaFoldDB" id="A0A1V3A2F4"/>
<dbReference type="InterPro" id="IPR039513">
    <property type="entry name" value="PL-6"/>
</dbReference>
<evidence type="ECO:0000313" key="2">
    <source>
        <dbReference type="Proteomes" id="UP000189177"/>
    </source>
</evidence>
<dbReference type="InterPro" id="IPR011050">
    <property type="entry name" value="Pectin_lyase_fold/virulence"/>
</dbReference>
<accession>A0A1V3A2F4</accession>
<evidence type="ECO:0008006" key="3">
    <source>
        <dbReference type="Google" id="ProtNLM"/>
    </source>
</evidence>
<name>A0A1V3A2F4_9GAMM</name>
<sequence length="452" mass="50095">MAEPRVVEDADGLARAVTQAEAGDVIELRPGDYRLGERLNLRADGTESEPIVIRAGTPGTAVIHSSRTTAFKLFAPHWEIRGLDFQGEGSGNHALHIVRRADHAVIEGNRFRNFHAAIKANGEGDPRRFPDNVHVRRNVFVNDGIHTTRWPVVAIDIVGGQGWRIEENFIADMAQGQRGRHGSPGFVKGGAADALFDRNLVICEWRHTGERRIGLSLGGGGTSPGVLDRRRIGDCETCPETLDSRMTNNIILNCPDEPGIYVNRGRDALVANNTVFNAYGIQGRFPETRARVVDNLMTGTVWARDDAELEKTGNIETGWFDKASYIPGLRDHLTHRISDYHVLYPSWISEGAVRWTQDFIEASLNQVRGSFLGQHSRPVERWLLAPEFGDLRLEDMDARPLGAGSAPPEVDHDFCGQPREGRADVGAIQYSAGTCHLPDELERRHGRLFTDL</sequence>
<organism evidence="1 2">
    <name type="scientific">Thioalkalivibrio halophilus</name>
    <dbReference type="NCBI Taxonomy" id="252474"/>
    <lineage>
        <taxon>Bacteria</taxon>
        <taxon>Pseudomonadati</taxon>
        <taxon>Pseudomonadota</taxon>
        <taxon>Gammaproteobacteria</taxon>
        <taxon>Chromatiales</taxon>
        <taxon>Ectothiorhodospiraceae</taxon>
        <taxon>Thioalkalivibrio</taxon>
    </lineage>
</organism>
<dbReference type="Proteomes" id="UP000189177">
    <property type="component" value="Unassembled WGS sequence"/>
</dbReference>
<comment type="caution">
    <text evidence="1">The sequence shown here is derived from an EMBL/GenBank/DDBJ whole genome shotgun (WGS) entry which is preliminary data.</text>
</comment>
<dbReference type="STRING" id="252474.B1A74_00290"/>
<proteinExistence type="predicted"/>
<dbReference type="Pfam" id="PF14592">
    <property type="entry name" value="Chondroitinas_B"/>
    <property type="match status" value="1"/>
</dbReference>
<dbReference type="SUPFAM" id="SSF51126">
    <property type="entry name" value="Pectin lyase-like"/>
    <property type="match status" value="1"/>
</dbReference>
<dbReference type="InterPro" id="IPR012334">
    <property type="entry name" value="Pectin_lyas_fold"/>
</dbReference>
<dbReference type="Gene3D" id="2.160.20.10">
    <property type="entry name" value="Single-stranded right-handed beta-helix, Pectin lyase-like"/>
    <property type="match status" value="1"/>
</dbReference>
<reference evidence="1 2" key="1">
    <citation type="submission" date="2017-02" db="EMBL/GenBank/DDBJ databases">
        <title>Genomic diversity within the haloalkaliphilic genus Thioalkalivibrio.</title>
        <authorList>
            <person name="Ahn A.-C."/>
            <person name="Meier-Kolthoff J."/>
            <person name="Overmars L."/>
            <person name="Richter M."/>
            <person name="Woyke T."/>
            <person name="Sorokin D.Y."/>
            <person name="Muyzer G."/>
        </authorList>
    </citation>
    <scope>NUCLEOTIDE SEQUENCE [LARGE SCALE GENOMIC DNA]</scope>
    <source>
        <strain evidence="1 2">HL17</strain>
    </source>
</reference>
<gene>
    <name evidence="1" type="ORF">B1A74_00290</name>
</gene>